<evidence type="ECO:0000313" key="5">
    <source>
        <dbReference type="EMBL" id="AOW07549.1"/>
    </source>
</evidence>
<evidence type="ECO:0000313" key="7">
    <source>
        <dbReference type="Proteomes" id="UP000182444"/>
    </source>
</evidence>
<feature type="compositionally biased region" description="Acidic residues" evidence="2">
    <location>
        <begin position="569"/>
        <end position="583"/>
    </location>
</feature>
<dbReference type="Pfam" id="PF04925">
    <property type="entry name" value="SHQ1"/>
    <property type="match status" value="1"/>
</dbReference>
<dbReference type="eggNOG" id="KOG3247">
    <property type="taxonomic scope" value="Eukaryota"/>
</dbReference>
<dbReference type="Gene3D" id="2.60.40.790">
    <property type="match status" value="2"/>
</dbReference>
<dbReference type="VEuPathDB" id="FungiDB:YALI0_F22077g"/>
<dbReference type="VEuPathDB" id="FungiDB:YALI1_F29196g"/>
<feature type="region of interest" description="Disordered" evidence="2">
    <location>
        <begin position="74"/>
        <end position="99"/>
    </location>
</feature>
<dbReference type="InterPro" id="IPR008978">
    <property type="entry name" value="HSP20-like_chaperone"/>
</dbReference>
<dbReference type="AlphaFoldDB" id="A0A1D8NPI5"/>
<dbReference type="InterPro" id="IPR007009">
    <property type="entry name" value="Shq1_C"/>
</dbReference>
<dbReference type="GO" id="GO:0000493">
    <property type="term" value="P:box H/ACA snoRNP assembly"/>
    <property type="evidence" value="ECO:0007669"/>
    <property type="project" value="InterPro"/>
</dbReference>
<dbReference type="InterPro" id="IPR039742">
    <property type="entry name" value="Shq1"/>
</dbReference>
<feature type="compositionally biased region" description="Basic and acidic residues" evidence="2">
    <location>
        <begin position="74"/>
        <end position="98"/>
    </location>
</feature>
<feature type="domain" description="Shq1 C-terminal" evidence="3">
    <location>
        <begin position="372"/>
        <end position="559"/>
    </location>
</feature>
<dbReference type="PANTHER" id="PTHR12967:SF0">
    <property type="entry name" value="PROTEIN SHQ1 HOMOLOG"/>
    <property type="match status" value="1"/>
</dbReference>
<sequence>MITPDFTVDQDEDFVFVNIKAPHIRVANIEIVVDGELFVFSLAPYYLRLRFPGRLLDEDEEEVEMVKKQISDANLDKKTLGPGDPKSDDNSTDKKEATLIEEVSTKPLIEEITETKKESEPNAKKRNYDEMATSTLVEEVRPSKFLLEENTSQPLVEEVEQVKVKPLVEEVGGGGLLIEDITEKTDGDEAVTKIDIKRRPKVTKATATYDLGSSTIKCRIPKEESGMWKDIDMIGKLLARQNETQVMDDLRKTVIEELDGNDNETEPTELQEADAFDWEIKQEIPKLGEDSHVRYGWQGGYNGAVGVSVAKGNDVNEIVDPEMNGVDEEARKELRTDIEQSRFNPGYYLSDLLENDMVPEYLHYELPKEFWKENKSDMLLSGEENRVLSEIMSKSRSKSAYKNISDPKKAYIGLLNLLFSFFYDIRTTFNDHTVESPWTIGKLTPQFASLDDSFYTVSEAVIASSRRALTYPLVRSFGLVLEIWKDVSKVIKSGKRAILKVLLELYKLFSVHDLYYVYADIWLKDYIGWIQYASDKVLDSLAEELDKFVLTKEMLGFDLEEWERKAEEGEIEPETGESEEQQR</sequence>
<dbReference type="Proteomes" id="UP000182444">
    <property type="component" value="Chromosome 1F"/>
</dbReference>
<dbReference type="KEGG" id="yli:2908830"/>
<reference evidence="5 7" key="1">
    <citation type="journal article" date="2016" name="PLoS ONE">
        <title>Sequence Assembly of Yarrowia lipolytica Strain W29/CLIB89 Shows Transposable Element Diversity.</title>
        <authorList>
            <person name="Magnan C."/>
            <person name="Yu J."/>
            <person name="Chang I."/>
            <person name="Jahn E."/>
            <person name="Kanomata Y."/>
            <person name="Wu J."/>
            <person name="Zeller M."/>
            <person name="Oakes M."/>
            <person name="Baldi P."/>
            <person name="Sandmeyer S."/>
        </authorList>
    </citation>
    <scope>NUCLEOTIDE SEQUENCE [LARGE SCALE GENOMIC DNA]</scope>
    <source>
        <strain evidence="5">CLIB89</strain>
        <strain evidence="7">CLIB89(W29)</strain>
    </source>
</reference>
<dbReference type="EMBL" id="KZ857326">
    <property type="protein sequence ID" value="RDW28316.1"/>
    <property type="molecule type" value="Genomic_DNA"/>
</dbReference>
<accession>A0A1D8NPI5</accession>
<dbReference type="Pfam" id="PF21413">
    <property type="entry name" value="SHQ1-like_CS"/>
    <property type="match status" value="1"/>
</dbReference>
<evidence type="ECO:0000313" key="8">
    <source>
        <dbReference type="Proteomes" id="UP000256601"/>
    </source>
</evidence>
<proteinExistence type="inferred from homology"/>
<evidence type="ECO:0000313" key="6">
    <source>
        <dbReference type="EMBL" id="RDW28316.1"/>
    </source>
</evidence>
<reference evidence="6 8" key="2">
    <citation type="submission" date="2018-07" db="EMBL/GenBank/DDBJ databases">
        <title>Draft Genome Assemblies for Five Robust Yarrowia lipolytica Strains Exhibiting High Lipid Production and Pentose Sugar Utilization and Sugar Alcohol Secretion from Undetoxified Lignocellulosic Biomass Hydrolysates.</title>
        <authorList>
            <consortium name="DOE Joint Genome Institute"/>
            <person name="Walker C."/>
            <person name="Ryu S."/>
            <person name="Na H."/>
            <person name="Zane M."/>
            <person name="LaButti K."/>
            <person name="Lipzen A."/>
            <person name="Haridas S."/>
            <person name="Barry K."/>
            <person name="Grigoriev I.V."/>
            <person name="Quarterman J."/>
            <person name="Slininger P."/>
            <person name="Dien B."/>
            <person name="Trinh C.T."/>
        </authorList>
    </citation>
    <scope>NUCLEOTIDE SEQUENCE [LARGE SCALE GENOMIC DNA]</scope>
    <source>
        <strain evidence="6 8">YB392</strain>
    </source>
</reference>
<evidence type="ECO:0000259" key="3">
    <source>
        <dbReference type="Pfam" id="PF04925"/>
    </source>
</evidence>
<dbReference type="GO" id="GO:0005654">
    <property type="term" value="C:nucleoplasm"/>
    <property type="evidence" value="ECO:0007669"/>
    <property type="project" value="TreeGrafter"/>
</dbReference>
<evidence type="ECO:0000256" key="1">
    <source>
        <dbReference type="ARBA" id="ARBA00005607"/>
    </source>
</evidence>
<dbReference type="Proteomes" id="UP000256601">
    <property type="component" value="Unassembled WGS sequence"/>
</dbReference>
<feature type="region of interest" description="Disordered" evidence="2">
    <location>
        <begin position="564"/>
        <end position="583"/>
    </location>
</feature>
<dbReference type="EMBL" id="CP017558">
    <property type="protein sequence ID" value="AOW07549.1"/>
    <property type="molecule type" value="Genomic_DNA"/>
</dbReference>
<dbReference type="GeneID" id="2908830"/>
<gene>
    <name evidence="6" type="ORF">B0I71DRAFT_127642</name>
    <name evidence="5" type="ORF">YALI1_F29196g</name>
</gene>
<dbReference type="PANTHER" id="PTHR12967">
    <property type="entry name" value="PROTEIN SHQ1 HOMOLOG"/>
    <property type="match status" value="1"/>
</dbReference>
<evidence type="ECO:0000259" key="4">
    <source>
        <dbReference type="Pfam" id="PF21413"/>
    </source>
</evidence>
<comment type="similarity">
    <text evidence="1">Belongs to the SHQ1 family.</text>
</comment>
<dbReference type="InterPro" id="IPR048696">
    <property type="entry name" value="SHQ1-like_CS"/>
</dbReference>
<dbReference type="GO" id="GO:0051082">
    <property type="term" value="F:unfolded protein binding"/>
    <property type="evidence" value="ECO:0007669"/>
    <property type="project" value="TreeGrafter"/>
</dbReference>
<name>A0A1D8NPI5_YARLL</name>
<organism evidence="5 7">
    <name type="scientific">Yarrowia lipolytica</name>
    <name type="common">Candida lipolytica</name>
    <dbReference type="NCBI Taxonomy" id="4952"/>
    <lineage>
        <taxon>Eukaryota</taxon>
        <taxon>Fungi</taxon>
        <taxon>Dikarya</taxon>
        <taxon>Ascomycota</taxon>
        <taxon>Saccharomycotina</taxon>
        <taxon>Dipodascomycetes</taxon>
        <taxon>Dipodascales</taxon>
        <taxon>Dipodascales incertae sedis</taxon>
        <taxon>Yarrowia</taxon>
    </lineage>
</organism>
<dbReference type="GO" id="GO:0005737">
    <property type="term" value="C:cytoplasm"/>
    <property type="evidence" value="ECO:0007669"/>
    <property type="project" value="TreeGrafter"/>
</dbReference>
<protein>
    <submittedName>
        <fullName evidence="6">SHQ1 protein-domain-containing protein</fullName>
    </submittedName>
</protein>
<feature type="domain" description="SHQ1-like CS" evidence="4">
    <location>
        <begin position="3"/>
        <end position="79"/>
    </location>
</feature>
<evidence type="ECO:0000256" key="2">
    <source>
        <dbReference type="SAM" id="MobiDB-lite"/>
    </source>
</evidence>